<dbReference type="Gene3D" id="1.10.260.40">
    <property type="entry name" value="lambda repressor-like DNA-binding domains"/>
    <property type="match status" value="1"/>
</dbReference>
<reference evidence="2 3" key="1">
    <citation type="submission" date="2019-06" db="EMBL/GenBank/DDBJ databases">
        <title>Metagenome assembled Genome of Spiribacter salinus SL48-SHIP from the microbial mat of Salt Lake 48 (Novosibirsk region, Russia).</title>
        <authorList>
            <person name="Shipova A."/>
            <person name="Rozanov A.S."/>
            <person name="Bryanskaya A.V."/>
            <person name="Peltek S.E."/>
        </authorList>
    </citation>
    <scope>NUCLEOTIDE SEQUENCE [LARGE SCALE GENOMIC DNA]</scope>
    <source>
        <strain evidence="2">SL48-SHIP-2</strain>
    </source>
</reference>
<dbReference type="InterPro" id="IPR001387">
    <property type="entry name" value="Cro/C1-type_HTH"/>
</dbReference>
<protein>
    <submittedName>
        <fullName evidence="2">Helix-turn-helix transcriptional regulator</fullName>
    </submittedName>
</protein>
<evidence type="ECO:0000259" key="1">
    <source>
        <dbReference type="PROSITE" id="PS50943"/>
    </source>
</evidence>
<dbReference type="SUPFAM" id="SSF47413">
    <property type="entry name" value="lambda repressor-like DNA-binding domains"/>
    <property type="match status" value="1"/>
</dbReference>
<dbReference type="CDD" id="cd00093">
    <property type="entry name" value="HTH_XRE"/>
    <property type="match status" value="1"/>
</dbReference>
<sequence>MDEVDYVRIGGWVREQRDLRGMNRYDLSDLSGCSVATIRRIETGDAGCALSRVTAVVNALGGRLRAEDVT</sequence>
<comment type="caution">
    <text evidence="2">The sequence shown here is derived from an EMBL/GenBank/DDBJ whole genome shotgun (WGS) entry which is preliminary data.</text>
</comment>
<feature type="domain" description="HTH cro/C1-type" evidence="1">
    <location>
        <begin position="13"/>
        <end position="69"/>
    </location>
</feature>
<accession>A0A540V7J1</accession>
<dbReference type="Proteomes" id="UP000315400">
    <property type="component" value="Unassembled WGS sequence"/>
</dbReference>
<evidence type="ECO:0000313" key="2">
    <source>
        <dbReference type="EMBL" id="TQE92727.1"/>
    </source>
</evidence>
<dbReference type="EMBL" id="VIFK01000588">
    <property type="protein sequence ID" value="TQE92727.1"/>
    <property type="molecule type" value="Genomic_DNA"/>
</dbReference>
<gene>
    <name evidence="2" type="ORF">FKY71_19305</name>
</gene>
<name>A0A540V7J1_9GAMM</name>
<dbReference type="InterPro" id="IPR010982">
    <property type="entry name" value="Lambda_DNA-bd_dom_sf"/>
</dbReference>
<organism evidence="2 3">
    <name type="scientific">Spiribacter salinus</name>
    <dbReference type="NCBI Taxonomy" id="1335746"/>
    <lineage>
        <taxon>Bacteria</taxon>
        <taxon>Pseudomonadati</taxon>
        <taxon>Pseudomonadota</taxon>
        <taxon>Gammaproteobacteria</taxon>
        <taxon>Chromatiales</taxon>
        <taxon>Ectothiorhodospiraceae</taxon>
        <taxon>Spiribacter</taxon>
    </lineage>
</organism>
<dbReference type="Pfam" id="PF01381">
    <property type="entry name" value="HTH_3"/>
    <property type="match status" value="1"/>
</dbReference>
<dbReference type="PROSITE" id="PS50943">
    <property type="entry name" value="HTH_CROC1"/>
    <property type="match status" value="1"/>
</dbReference>
<dbReference type="AlphaFoldDB" id="A0A540V7J1"/>
<dbReference type="SMART" id="SM00530">
    <property type="entry name" value="HTH_XRE"/>
    <property type="match status" value="1"/>
</dbReference>
<dbReference type="GO" id="GO:0003677">
    <property type="term" value="F:DNA binding"/>
    <property type="evidence" value="ECO:0007669"/>
    <property type="project" value="InterPro"/>
</dbReference>
<evidence type="ECO:0000313" key="3">
    <source>
        <dbReference type="Proteomes" id="UP000315400"/>
    </source>
</evidence>
<proteinExistence type="predicted"/>